<keyword evidence="2" id="KW-0489">Methyltransferase</keyword>
<dbReference type="CDD" id="cd02440">
    <property type="entry name" value="AdoMet_MTases"/>
    <property type="match status" value="1"/>
</dbReference>
<dbReference type="InterPro" id="IPR013216">
    <property type="entry name" value="Methyltransf_11"/>
</dbReference>
<dbReference type="Proteomes" id="UP000182977">
    <property type="component" value="Chromosome I"/>
</dbReference>
<accession>A0A1H2L2D9</accession>
<keyword evidence="2" id="KW-0808">Transferase</keyword>
<dbReference type="GO" id="GO:0008757">
    <property type="term" value="F:S-adenosylmethionine-dependent methyltransferase activity"/>
    <property type="evidence" value="ECO:0007669"/>
    <property type="project" value="InterPro"/>
</dbReference>
<dbReference type="GO" id="GO:0032259">
    <property type="term" value="P:methylation"/>
    <property type="evidence" value="ECO:0007669"/>
    <property type="project" value="UniProtKB-KW"/>
</dbReference>
<dbReference type="RefSeq" id="WP_169790520.1">
    <property type="nucleotide sequence ID" value="NZ_LT629791.1"/>
</dbReference>
<protein>
    <submittedName>
        <fullName evidence="2">Methyltransferase domain-containing protein</fullName>
    </submittedName>
</protein>
<evidence type="ECO:0000313" key="2">
    <source>
        <dbReference type="EMBL" id="SDU75207.1"/>
    </source>
</evidence>
<evidence type="ECO:0000313" key="3">
    <source>
        <dbReference type="Proteomes" id="UP000182977"/>
    </source>
</evidence>
<name>A0A1H2L2D9_9ACTN</name>
<dbReference type="EMBL" id="LT629791">
    <property type="protein sequence ID" value="SDU75207.1"/>
    <property type="molecule type" value="Genomic_DNA"/>
</dbReference>
<feature type="domain" description="Methyltransferase type 11" evidence="1">
    <location>
        <begin position="60"/>
        <end position="148"/>
    </location>
</feature>
<sequence length="250" mass="27671">MLLNDSPRSRANSATLSRSVRLFRAFLAEQRDPDHFYGVLAADSVSQLSDYADLRDSLVLDVGGGPGYFRAAFGRAGARYVAVDSDLGELSARGRPEPGTVMGSGMALPIRDGAADVCYSSNVLEHVPDPWTMAEEMLRVTRPGGVVFLSFTVWLSPWGGHETAPWHYLGGESAARRYARRHGHDPKNRYGVSLFPVSVSDALLWARHTPDGELLDAFPRYHPWWARGVVRVPGLRELATWNLAVVLRRR</sequence>
<reference evidence="3" key="1">
    <citation type="submission" date="2016-10" db="EMBL/GenBank/DDBJ databases">
        <authorList>
            <person name="Varghese N."/>
            <person name="Submissions S."/>
        </authorList>
    </citation>
    <scope>NUCLEOTIDE SEQUENCE [LARGE SCALE GENOMIC DNA]</scope>
    <source>
        <strain evidence="3">DSM 45079</strain>
    </source>
</reference>
<dbReference type="AlphaFoldDB" id="A0A1H2L2D9"/>
<proteinExistence type="predicted"/>
<gene>
    <name evidence="2" type="ORF">SAMN04488563_4916</name>
</gene>
<dbReference type="InterPro" id="IPR029063">
    <property type="entry name" value="SAM-dependent_MTases_sf"/>
</dbReference>
<dbReference type="SUPFAM" id="SSF53335">
    <property type="entry name" value="S-adenosyl-L-methionine-dependent methyltransferases"/>
    <property type="match status" value="1"/>
</dbReference>
<organism evidence="2 3">
    <name type="scientific">Jiangella alkaliphila</name>
    <dbReference type="NCBI Taxonomy" id="419479"/>
    <lineage>
        <taxon>Bacteria</taxon>
        <taxon>Bacillati</taxon>
        <taxon>Actinomycetota</taxon>
        <taxon>Actinomycetes</taxon>
        <taxon>Jiangellales</taxon>
        <taxon>Jiangellaceae</taxon>
        <taxon>Jiangella</taxon>
    </lineage>
</organism>
<evidence type="ECO:0000259" key="1">
    <source>
        <dbReference type="Pfam" id="PF08241"/>
    </source>
</evidence>
<keyword evidence="3" id="KW-1185">Reference proteome</keyword>
<dbReference type="Gene3D" id="3.40.50.150">
    <property type="entry name" value="Vaccinia Virus protein VP39"/>
    <property type="match status" value="1"/>
</dbReference>
<dbReference type="Pfam" id="PF08241">
    <property type="entry name" value="Methyltransf_11"/>
    <property type="match status" value="1"/>
</dbReference>
<dbReference type="STRING" id="419479.SAMN04488563_4916"/>